<evidence type="ECO:0000256" key="8">
    <source>
        <dbReference type="ARBA" id="ARBA00023004"/>
    </source>
</evidence>
<comment type="caution">
    <text evidence="11">The sequence shown here is derived from an EMBL/GenBank/DDBJ whole genome shotgun (WGS) entry which is preliminary data.</text>
</comment>
<dbReference type="GO" id="GO:0046872">
    <property type="term" value="F:metal ion binding"/>
    <property type="evidence" value="ECO:0007669"/>
    <property type="project" value="UniProtKB-KW"/>
</dbReference>
<dbReference type="Proteomes" id="UP000652219">
    <property type="component" value="Unassembled WGS sequence"/>
</dbReference>
<dbReference type="GO" id="GO:0016651">
    <property type="term" value="F:oxidoreductase activity, acting on NAD(P)H"/>
    <property type="evidence" value="ECO:0007669"/>
    <property type="project" value="TreeGrafter"/>
</dbReference>
<dbReference type="GO" id="GO:0005737">
    <property type="term" value="C:cytoplasm"/>
    <property type="evidence" value="ECO:0007669"/>
    <property type="project" value="TreeGrafter"/>
</dbReference>
<dbReference type="Gene3D" id="3.30.390.30">
    <property type="match status" value="1"/>
</dbReference>
<dbReference type="GO" id="GO:0051537">
    <property type="term" value="F:2 iron, 2 sulfur cluster binding"/>
    <property type="evidence" value="ECO:0007669"/>
    <property type="project" value="UniProtKB-KW"/>
</dbReference>
<protein>
    <submittedName>
        <fullName evidence="11">Monodehydroascorbate reductase</fullName>
    </submittedName>
</protein>
<dbReference type="SUPFAM" id="SSF51905">
    <property type="entry name" value="FAD/NAD(P)-binding domain"/>
    <property type="match status" value="1"/>
</dbReference>
<dbReference type="PROSITE" id="PS51296">
    <property type="entry name" value="RIESKE"/>
    <property type="match status" value="1"/>
</dbReference>
<dbReference type="PRINTS" id="PR00411">
    <property type="entry name" value="PNDRDTASEI"/>
</dbReference>
<dbReference type="Gene3D" id="3.50.50.60">
    <property type="entry name" value="FAD/NAD(P)-binding domain"/>
    <property type="match status" value="2"/>
</dbReference>
<evidence type="ECO:0000256" key="7">
    <source>
        <dbReference type="ARBA" id="ARBA00023002"/>
    </source>
</evidence>
<keyword evidence="4" id="KW-0001">2Fe-2S</keyword>
<dbReference type="Gene3D" id="2.102.10.10">
    <property type="entry name" value="Rieske [2Fe-2S] iron-sulphur domain"/>
    <property type="match status" value="1"/>
</dbReference>
<dbReference type="InterPro" id="IPR016156">
    <property type="entry name" value="FAD/NAD-linked_Rdtase_dimer_sf"/>
</dbReference>
<dbReference type="InterPro" id="IPR023753">
    <property type="entry name" value="FAD/NAD-binding_dom"/>
</dbReference>
<evidence type="ECO:0000256" key="9">
    <source>
        <dbReference type="ARBA" id="ARBA00023014"/>
    </source>
</evidence>
<dbReference type="InterPro" id="IPR036188">
    <property type="entry name" value="FAD/NAD-bd_sf"/>
</dbReference>
<dbReference type="PRINTS" id="PR00368">
    <property type="entry name" value="FADPNR"/>
</dbReference>
<evidence type="ECO:0000256" key="2">
    <source>
        <dbReference type="ARBA" id="ARBA00006442"/>
    </source>
</evidence>
<evidence type="ECO:0000256" key="1">
    <source>
        <dbReference type="ARBA" id="ARBA00001974"/>
    </source>
</evidence>
<dbReference type="EMBL" id="WIGN01000530">
    <property type="protein sequence ID" value="KAF6789391.1"/>
    <property type="molecule type" value="Genomic_DNA"/>
</dbReference>
<gene>
    <name evidence="11" type="ORF">CSOJ01_14776</name>
</gene>
<dbReference type="PANTHER" id="PTHR43557">
    <property type="entry name" value="APOPTOSIS-INDUCING FACTOR 1"/>
    <property type="match status" value="1"/>
</dbReference>
<organism evidence="11 12">
    <name type="scientific">Colletotrichum sojae</name>
    <dbReference type="NCBI Taxonomy" id="2175907"/>
    <lineage>
        <taxon>Eukaryota</taxon>
        <taxon>Fungi</taxon>
        <taxon>Dikarya</taxon>
        <taxon>Ascomycota</taxon>
        <taxon>Pezizomycotina</taxon>
        <taxon>Sordariomycetes</taxon>
        <taxon>Hypocreomycetidae</taxon>
        <taxon>Glomerellales</taxon>
        <taxon>Glomerellaceae</taxon>
        <taxon>Colletotrichum</taxon>
        <taxon>Colletotrichum orchidearum species complex</taxon>
    </lineage>
</organism>
<dbReference type="SUPFAM" id="SSF55424">
    <property type="entry name" value="FAD/NAD-linked reductases, dimerisation (C-terminal) domain"/>
    <property type="match status" value="1"/>
</dbReference>
<keyword evidence="8" id="KW-0408">Iron</keyword>
<dbReference type="InterPro" id="IPR050446">
    <property type="entry name" value="FAD-oxidoreductase/Apoptosis"/>
</dbReference>
<dbReference type="InterPro" id="IPR017941">
    <property type="entry name" value="Rieske_2Fe-2S"/>
</dbReference>
<feature type="domain" description="Rieske" evidence="10">
    <location>
        <begin position="51"/>
        <end position="150"/>
    </location>
</feature>
<evidence type="ECO:0000256" key="3">
    <source>
        <dbReference type="ARBA" id="ARBA00022630"/>
    </source>
</evidence>
<dbReference type="AlphaFoldDB" id="A0A8H6IPT3"/>
<evidence type="ECO:0000259" key="10">
    <source>
        <dbReference type="PROSITE" id="PS51296"/>
    </source>
</evidence>
<evidence type="ECO:0000256" key="6">
    <source>
        <dbReference type="ARBA" id="ARBA00022827"/>
    </source>
</evidence>
<evidence type="ECO:0000313" key="12">
    <source>
        <dbReference type="Proteomes" id="UP000652219"/>
    </source>
</evidence>
<evidence type="ECO:0000256" key="4">
    <source>
        <dbReference type="ARBA" id="ARBA00022714"/>
    </source>
</evidence>
<keyword evidence="12" id="KW-1185">Reference proteome</keyword>
<keyword evidence="6" id="KW-0274">FAD</keyword>
<keyword evidence="7" id="KW-0560">Oxidoreductase</keyword>
<dbReference type="InterPro" id="IPR036922">
    <property type="entry name" value="Rieske_2Fe-2S_sf"/>
</dbReference>
<dbReference type="InterPro" id="IPR028202">
    <property type="entry name" value="Reductase_C"/>
</dbReference>
<dbReference type="Pfam" id="PF07992">
    <property type="entry name" value="Pyr_redox_2"/>
    <property type="match status" value="1"/>
</dbReference>
<accession>A0A8H6IPT3</accession>
<dbReference type="Pfam" id="PF00355">
    <property type="entry name" value="Rieske"/>
    <property type="match status" value="1"/>
</dbReference>
<comment type="cofactor">
    <cofactor evidence="1">
        <name>FAD</name>
        <dbReference type="ChEBI" id="CHEBI:57692"/>
    </cofactor>
</comment>
<reference evidence="11 12" key="1">
    <citation type="journal article" date="2020" name="Phytopathology">
        <title>Genome Sequence Resources of Colletotrichum truncatum, C. plurivorum, C. musicola, and C. sojae: Four Species Pathogenic to Soybean (Glycine max).</title>
        <authorList>
            <person name="Rogerio F."/>
            <person name="Boufleur T.R."/>
            <person name="Ciampi-Guillardi M."/>
            <person name="Sukno S.A."/>
            <person name="Thon M.R."/>
            <person name="Massola Junior N.S."/>
            <person name="Baroncelli R."/>
        </authorList>
    </citation>
    <scope>NUCLEOTIDE SEQUENCE [LARGE SCALE GENOMIC DNA]</scope>
    <source>
        <strain evidence="11 12">LFN0009</strain>
    </source>
</reference>
<name>A0A8H6IPT3_9PEZI</name>
<sequence length="587" mass="62378">MLSVHLHQLSLYRVLVSQLSPHRIRAAPITRSSLQVKSLSHSARAMADFKLKSLTSLSIGPGEKQEVDVEGIEGAKVLLVNTGGHIQAVGPKCTHYGAPLVKGVLTSSGRLTCPWHGACFNAKTGDVEEAPALDALPVFKVTERDGGVYISGNEATIKAGRRKPNFKCNTSGGASDGGVVVVGGGSGALGAIEGLRNGGYQGPLTVISSEGYLPIDRTKLSKALLTDVETLQWRDRAWYESGSVAWLDDTVTDVDFSDRIVSTAKGERVAYKKLILATGGTPRVLPLQGFKVLGNIFTLRTIHDARNIVSAIGSKGKKIVVVGSSFIGMEIANATAKDNTVTVIGMETVPLERVLGQRVGAGIQKSLEQNGVNFHMSAGVDKAVPSVTDPSSVGAVLLKDGTRIEADLVVLGVGVAPATEFLKDNKVIRLEQDDSIKTDENFLVVGLKDVYAVGDIATFPYHGPGGDGRYTRIEHWNVAQNAGRAVANHIINAAVDQTRFIPVFWSALGSQLRYCGNTVGGWDDLLIQGSVEDSSFVAYYTKGDSVIAVATMGKDPVMSQCAELMAQQKMLTKAQIEKGLNVLDTSL</sequence>
<evidence type="ECO:0000313" key="11">
    <source>
        <dbReference type="EMBL" id="KAF6789391.1"/>
    </source>
</evidence>
<dbReference type="Pfam" id="PF14759">
    <property type="entry name" value="Reductase_C"/>
    <property type="match status" value="1"/>
</dbReference>
<dbReference type="CDD" id="cd03478">
    <property type="entry name" value="Rieske_AIFL_N"/>
    <property type="match status" value="1"/>
</dbReference>
<proteinExistence type="inferred from homology"/>
<keyword evidence="3" id="KW-0285">Flavoprotein</keyword>
<evidence type="ECO:0000256" key="5">
    <source>
        <dbReference type="ARBA" id="ARBA00022723"/>
    </source>
</evidence>
<dbReference type="SUPFAM" id="SSF50022">
    <property type="entry name" value="ISP domain"/>
    <property type="match status" value="1"/>
</dbReference>
<dbReference type="PANTHER" id="PTHR43557:SF2">
    <property type="entry name" value="RIESKE DOMAIN-CONTAINING PROTEIN-RELATED"/>
    <property type="match status" value="1"/>
</dbReference>
<keyword evidence="5" id="KW-0479">Metal-binding</keyword>
<keyword evidence="9" id="KW-0411">Iron-sulfur</keyword>
<comment type="similarity">
    <text evidence="2">Belongs to the FAD-dependent oxidoreductase family.</text>
</comment>